<dbReference type="Proteomes" id="UP000324800">
    <property type="component" value="Unassembled WGS sequence"/>
</dbReference>
<protein>
    <submittedName>
        <fullName evidence="1">Uncharacterized protein</fullName>
    </submittedName>
</protein>
<evidence type="ECO:0000313" key="1">
    <source>
        <dbReference type="EMBL" id="KAA6353696.1"/>
    </source>
</evidence>
<reference evidence="1 2" key="1">
    <citation type="submission" date="2019-03" db="EMBL/GenBank/DDBJ databases">
        <title>Single cell metagenomics reveals metabolic interactions within the superorganism composed of flagellate Streblomastix strix and complex community of Bacteroidetes bacteria on its surface.</title>
        <authorList>
            <person name="Treitli S.C."/>
            <person name="Kolisko M."/>
            <person name="Husnik F."/>
            <person name="Keeling P."/>
            <person name="Hampl V."/>
        </authorList>
    </citation>
    <scope>NUCLEOTIDE SEQUENCE [LARGE SCALE GENOMIC DNA]</scope>
    <source>
        <strain evidence="1">ST1C</strain>
    </source>
</reference>
<organism evidence="1 2">
    <name type="scientific">Streblomastix strix</name>
    <dbReference type="NCBI Taxonomy" id="222440"/>
    <lineage>
        <taxon>Eukaryota</taxon>
        <taxon>Metamonada</taxon>
        <taxon>Preaxostyla</taxon>
        <taxon>Oxymonadida</taxon>
        <taxon>Streblomastigidae</taxon>
        <taxon>Streblomastix</taxon>
    </lineage>
</organism>
<comment type="caution">
    <text evidence="1">The sequence shown here is derived from an EMBL/GenBank/DDBJ whole genome shotgun (WGS) entry which is preliminary data.</text>
</comment>
<accession>A0A5J4T5M3</accession>
<evidence type="ECO:0000313" key="2">
    <source>
        <dbReference type="Proteomes" id="UP000324800"/>
    </source>
</evidence>
<gene>
    <name evidence="1" type="ORF">EZS28_050778</name>
</gene>
<sequence>MIIEGQKFSTQKKYMQTMGVFDDWMKERNYAIENIMNQKILFIHTEFKIWLAGTKRTKPSLVKRNAFSHIWNGIGFCNFKETHYTCDFEPPDHQFGIREYMGY</sequence>
<dbReference type="AlphaFoldDB" id="A0A5J4T5M3"/>
<dbReference type="EMBL" id="SNRW01037606">
    <property type="protein sequence ID" value="KAA6353696.1"/>
    <property type="molecule type" value="Genomic_DNA"/>
</dbReference>
<name>A0A5J4T5M3_9EUKA</name>
<proteinExistence type="predicted"/>